<dbReference type="GO" id="GO:0019442">
    <property type="term" value="P:L-tryptophan catabolic process to acetyl-CoA"/>
    <property type="evidence" value="ECO:0007669"/>
    <property type="project" value="TreeGrafter"/>
</dbReference>
<dbReference type="AlphaFoldDB" id="A0A098S760"/>
<dbReference type="Proteomes" id="UP000029736">
    <property type="component" value="Unassembled WGS sequence"/>
</dbReference>
<dbReference type="Gene3D" id="1.20.58.480">
    <property type="match status" value="1"/>
</dbReference>
<gene>
    <name evidence="1" type="ORF">IX84_14880</name>
</gene>
<accession>A0A098S760</accession>
<dbReference type="GO" id="GO:0020037">
    <property type="term" value="F:heme binding"/>
    <property type="evidence" value="ECO:0007669"/>
    <property type="project" value="InterPro"/>
</dbReference>
<dbReference type="STRING" id="1524460.IX84_14880"/>
<evidence type="ECO:0000313" key="1">
    <source>
        <dbReference type="EMBL" id="KGE87493.1"/>
    </source>
</evidence>
<keyword evidence="2" id="KW-1185">Reference proteome</keyword>
<dbReference type="Pfam" id="PF03301">
    <property type="entry name" value="Trp_dioxygenase"/>
    <property type="match status" value="1"/>
</dbReference>
<dbReference type="PANTHER" id="PTHR10138">
    <property type="entry name" value="TRYPTOPHAN 2,3-DIOXYGENASE"/>
    <property type="match status" value="1"/>
</dbReference>
<comment type="caution">
    <text evidence="1">The sequence shown here is derived from an EMBL/GenBank/DDBJ whole genome shotgun (WGS) entry which is preliminary data.</text>
</comment>
<keyword evidence="1" id="KW-0560">Oxidoreductase</keyword>
<dbReference type="EMBL" id="JPOS01000035">
    <property type="protein sequence ID" value="KGE87493.1"/>
    <property type="molecule type" value="Genomic_DNA"/>
</dbReference>
<sequence>MELTHEILERLEQLEEKYSVMGQDILSYLDGLLYADYLTYWDYIHLDTLLSLQTPETPFPDEKIFILYHQITELYFKLSLLAIEQLLDAEAPGLDFFKRQVTRVNRYFDSLVSSFDIMVEGMDRDEFLKFRMSLLPASGFQSAQYRKIELMSTDMYRLVHGSKREEVAPDSPVEELYQRLYWKSGATELATGKKTLTLKQFEQKYAEEFQDLGREMRHRNLWQAYLRLPEADRQDEELKQLMRHYDFNIEVRWPLSHLRSAVRYLDAKPQVIEATGGTNWQDYLPPRKQRIIFFPDLWTDEELDNWGKSIRF</sequence>
<dbReference type="SUPFAM" id="SSF140959">
    <property type="entry name" value="Indolic compounds 2,3-dioxygenase-like"/>
    <property type="match status" value="1"/>
</dbReference>
<organism evidence="1 2">
    <name type="scientific">Phaeodactylibacter xiamenensis</name>
    <dbReference type="NCBI Taxonomy" id="1524460"/>
    <lineage>
        <taxon>Bacteria</taxon>
        <taxon>Pseudomonadati</taxon>
        <taxon>Bacteroidota</taxon>
        <taxon>Saprospiria</taxon>
        <taxon>Saprospirales</taxon>
        <taxon>Haliscomenobacteraceae</taxon>
        <taxon>Phaeodactylibacter</taxon>
    </lineage>
</organism>
<dbReference type="PANTHER" id="PTHR10138:SF0">
    <property type="entry name" value="TRYPTOPHAN 2,3-DIOXYGENASE"/>
    <property type="match status" value="1"/>
</dbReference>
<dbReference type="GO" id="GO:0019441">
    <property type="term" value="P:L-tryptophan catabolic process to kynurenine"/>
    <property type="evidence" value="ECO:0007669"/>
    <property type="project" value="InterPro"/>
</dbReference>
<name>A0A098S760_9BACT</name>
<proteinExistence type="predicted"/>
<dbReference type="RefSeq" id="WP_044221947.1">
    <property type="nucleotide sequence ID" value="NZ_CAKZLC010000138.1"/>
</dbReference>
<reference evidence="1 2" key="1">
    <citation type="journal article" date="2014" name="Int. J. Syst. Evol. Microbiol.">
        <title>Phaeodactylibacter xiamenensis gen. nov., sp. nov., a member of the family Saprospiraceae isolated from the marine alga Phaeodactylum tricornutum.</title>
        <authorList>
            <person name="Chen Z.Jr."/>
            <person name="Lei X."/>
            <person name="Lai Q."/>
            <person name="Li Y."/>
            <person name="Zhang B."/>
            <person name="Zhang J."/>
            <person name="Zhang H."/>
            <person name="Yang L."/>
            <person name="Zheng W."/>
            <person name="Tian Y."/>
            <person name="Yu Z."/>
            <person name="Xu H.Jr."/>
            <person name="Zheng T."/>
        </authorList>
    </citation>
    <scope>NUCLEOTIDE SEQUENCE [LARGE SCALE GENOMIC DNA]</scope>
    <source>
        <strain evidence="1 2">KD52</strain>
    </source>
</reference>
<protein>
    <submittedName>
        <fullName evidence="1">Tryptophan 2,3-dioxygenase</fullName>
    </submittedName>
</protein>
<dbReference type="InterPro" id="IPR004981">
    <property type="entry name" value="Trp_2_3_dOase"/>
</dbReference>
<dbReference type="OrthoDB" id="9776847at2"/>
<dbReference type="InterPro" id="IPR037217">
    <property type="entry name" value="Trp/Indoleamine_2_3_dOase-like"/>
</dbReference>
<evidence type="ECO:0000313" key="2">
    <source>
        <dbReference type="Proteomes" id="UP000029736"/>
    </source>
</evidence>
<dbReference type="GO" id="GO:0004833">
    <property type="term" value="F:L-tryptophan 2,3-dioxygenase activity"/>
    <property type="evidence" value="ECO:0007669"/>
    <property type="project" value="InterPro"/>
</dbReference>
<keyword evidence="1" id="KW-0223">Dioxygenase</keyword>
<dbReference type="GO" id="GO:0046872">
    <property type="term" value="F:metal ion binding"/>
    <property type="evidence" value="ECO:0007669"/>
    <property type="project" value="InterPro"/>
</dbReference>